<accession>A0A836BXS6</accession>
<dbReference type="PROSITE" id="PS50011">
    <property type="entry name" value="PROTEIN_KINASE_DOM"/>
    <property type="match status" value="1"/>
</dbReference>
<dbReference type="PANTHER" id="PTHR44329:SF214">
    <property type="entry name" value="PROTEIN KINASE DOMAIN-CONTAINING PROTEIN"/>
    <property type="match status" value="1"/>
</dbReference>
<evidence type="ECO:0000259" key="2">
    <source>
        <dbReference type="PROSITE" id="PS50011"/>
    </source>
</evidence>
<comment type="caution">
    <text evidence="3">The sequence shown here is derived from an EMBL/GenBank/DDBJ whole genome shotgun (WGS) entry which is preliminary data.</text>
</comment>
<dbReference type="GO" id="GO:0004674">
    <property type="term" value="F:protein serine/threonine kinase activity"/>
    <property type="evidence" value="ECO:0007669"/>
    <property type="project" value="TreeGrafter"/>
</dbReference>
<evidence type="ECO:0000313" key="4">
    <source>
        <dbReference type="Proteomes" id="UP000612055"/>
    </source>
</evidence>
<gene>
    <name evidence="3" type="ORF">HYH03_008739</name>
</gene>
<dbReference type="OrthoDB" id="547378at2759"/>
<dbReference type="GO" id="GO:0005524">
    <property type="term" value="F:ATP binding"/>
    <property type="evidence" value="ECO:0007669"/>
    <property type="project" value="InterPro"/>
</dbReference>
<dbReference type="InterPro" id="IPR051681">
    <property type="entry name" value="Ser/Thr_Kinases-Pseudokinases"/>
</dbReference>
<dbReference type="InterPro" id="IPR011009">
    <property type="entry name" value="Kinase-like_dom_sf"/>
</dbReference>
<dbReference type="Proteomes" id="UP000612055">
    <property type="component" value="Unassembled WGS sequence"/>
</dbReference>
<reference evidence="3" key="1">
    <citation type="journal article" date="2020" name="bioRxiv">
        <title>Comparative genomics of Chlamydomonas.</title>
        <authorList>
            <person name="Craig R.J."/>
            <person name="Hasan A.R."/>
            <person name="Ness R.W."/>
            <person name="Keightley P.D."/>
        </authorList>
    </citation>
    <scope>NUCLEOTIDE SEQUENCE</scope>
    <source>
        <strain evidence="3">CCAP 11/70</strain>
    </source>
</reference>
<protein>
    <recommendedName>
        <fullName evidence="2">Protein kinase domain-containing protein</fullName>
    </recommendedName>
</protein>
<sequence>MPYPVGGTRVLGGVDITEPVPGPRRGHALAVALSASNIRDIAPSDPAMRQLHLRHLKPLSYGPGTVVFKGTWQGLLLAVKFQLLRRNPGTAQAADGTGAGAGAESATAIAAAPADSSAEAAHRQLSSLLLAHCVSHHSRCARVYACDLSRVEAAEPAEAGAPPALTLRPCNPGEEGDCAACAMEPEHEEVGMGDDNDSCGPSHSASVPRRRCSGGIPGSHFHFSSVVYAEASSSQPMVPSTAAAAGAPDCRTLAGLLSYLGARPGDHVVHVVMELSTGGNLWQGIGCGAYDALGVLGPRGALQMVLHSARGIASGLQQLHTSGDAHGSLTPSNVLLHWAVSDGEISAGSCESVSGVGRFSVSCGGSTGAPRRRRGLAARIADCGMRRLVLGREGWRAALPLEGSELHSCAAPELLASAREAGSAGVLEPSPAQDIYAFGALLYTMCTGVLPPSAATSAPVWPAHVWAPLRRLGEACMAAQPAARPSAASLSRTLLVWAQRLRASRTRQYLSYGAVPGHCLRIPTAASVGASAPASALQGERVAEGGAAAAGSSSGARGGSGRGAAGAKTSSASCAGRAGVAVAVAAAAHASPSLAQVLAGAGSAEEFRFSRFSSAAAAALSSSTIQAKGGD</sequence>
<dbReference type="EMBL" id="JAEHOE010000040">
    <property type="protein sequence ID" value="KAG2493076.1"/>
    <property type="molecule type" value="Genomic_DNA"/>
</dbReference>
<dbReference type="Gene3D" id="1.10.510.10">
    <property type="entry name" value="Transferase(Phosphotransferase) domain 1"/>
    <property type="match status" value="1"/>
</dbReference>
<dbReference type="PANTHER" id="PTHR44329">
    <property type="entry name" value="SERINE/THREONINE-PROTEIN KINASE TNNI3K-RELATED"/>
    <property type="match status" value="1"/>
</dbReference>
<dbReference type="SUPFAM" id="SSF56112">
    <property type="entry name" value="Protein kinase-like (PK-like)"/>
    <property type="match status" value="1"/>
</dbReference>
<name>A0A836BXS6_9CHLO</name>
<organism evidence="3 4">
    <name type="scientific">Edaphochlamys debaryana</name>
    <dbReference type="NCBI Taxonomy" id="47281"/>
    <lineage>
        <taxon>Eukaryota</taxon>
        <taxon>Viridiplantae</taxon>
        <taxon>Chlorophyta</taxon>
        <taxon>core chlorophytes</taxon>
        <taxon>Chlorophyceae</taxon>
        <taxon>CS clade</taxon>
        <taxon>Chlamydomonadales</taxon>
        <taxon>Chlamydomonadales incertae sedis</taxon>
        <taxon>Edaphochlamys</taxon>
    </lineage>
</organism>
<evidence type="ECO:0000313" key="3">
    <source>
        <dbReference type="EMBL" id="KAG2493076.1"/>
    </source>
</evidence>
<proteinExistence type="predicted"/>
<evidence type="ECO:0000256" key="1">
    <source>
        <dbReference type="SAM" id="MobiDB-lite"/>
    </source>
</evidence>
<feature type="region of interest" description="Disordered" evidence="1">
    <location>
        <begin position="548"/>
        <end position="568"/>
    </location>
</feature>
<feature type="domain" description="Protein kinase" evidence="2">
    <location>
        <begin position="91"/>
        <end position="496"/>
    </location>
</feature>
<dbReference type="AlphaFoldDB" id="A0A836BXS6"/>
<dbReference type="InterPro" id="IPR000719">
    <property type="entry name" value="Prot_kinase_dom"/>
</dbReference>
<keyword evidence="4" id="KW-1185">Reference proteome</keyword>